<accession>A0A174B1Y4</accession>
<dbReference type="RefSeq" id="WP_004848111.1">
    <property type="nucleotide sequence ID" value="NZ_CATVPX010000088.1"/>
</dbReference>
<gene>
    <name evidence="1" type="ORF">ERS852456_01191</name>
</gene>
<sequence>MMMFVIFLIVNVGTIGIFYGVYGTKRKYEEGMLMGVHLPGSAAESEEVKMLMKKYRTWTKWFYTLNLLAGIAVCGFCFWYISVFMIVWSIWLVEVCIGAILLLYRTHRKLYDLKMKNGWIGSNGSKIMTADSAVDATVSAQSEKMGMSPLWHILFCGLIVLPCLLPQVRLYLKESEDGWILFLCGFAVNLVFAAVHAVILRTRNTVYSEDVKMNLAVNRLQKNVWSWSLIAGSLFNTGAYLWVTYFMDEKMWIGSEVYIVYIILESVPIFIFMSGVFYIKKKRNRILQNNETLHYVDDDIYWKNGWYSNPNDKRLIVQDWACSFNYTTNMARPAGKISFAAGIVITIVCLLWVCVLMFRIDFTPIKVSVGSDKIEITSGYSDMEIDIDEVQSAELLPKLPNDEYKRVNGSDDGQKKIGKFRGKKTGKCRMYIYVECTPILQINTSDEIIFINSKEKGAAEKWYEKIVQEKNRVHS</sequence>
<protein>
    <submittedName>
        <fullName evidence="1">Predicted membrane protein</fullName>
    </submittedName>
</protein>
<proteinExistence type="predicted"/>
<name>A0A174B1Y4_9FIRM</name>
<reference evidence="1 2" key="1">
    <citation type="submission" date="2015-09" db="EMBL/GenBank/DDBJ databases">
        <authorList>
            <consortium name="Pathogen Informatics"/>
        </authorList>
    </citation>
    <scope>NUCLEOTIDE SEQUENCE [LARGE SCALE GENOMIC DNA]</scope>
    <source>
        <strain evidence="1 2">2789STDY5834841</strain>
    </source>
</reference>
<dbReference type="EMBL" id="CYZO01000013">
    <property type="protein sequence ID" value="CUN93645.1"/>
    <property type="molecule type" value="Genomic_DNA"/>
</dbReference>
<dbReference type="GeneID" id="97329936"/>
<evidence type="ECO:0000313" key="2">
    <source>
        <dbReference type="Proteomes" id="UP000095787"/>
    </source>
</evidence>
<dbReference type="Proteomes" id="UP000095787">
    <property type="component" value="Unassembled WGS sequence"/>
</dbReference>
<evidence type="ECO:0000313" key="1">
    <source>
        <dbReference type="EMBL" id="CUN93645.1"/>
    </source>
</evidence>
<dbReference type="AlphaFoldDB" id="A0A174B1Y4"/>
<organism evidence="1 2">
    <name type="scientific">[Ruminococcus] torques</name>
    <dbReference type="NCBI Taxonomy" id="33039"/>
    <lineage>
        <taxon>Bacteria</taxon>
        <taxon>Bacillati</taxon>
        <taxon>Bacillota</taxon>
        <taxon>Clostridia</taxon>
        <taxon>Lachnospirales</taxon>
        <taxon>Lachnospiraceae</taxon>
        <taxon>Mediterraneibacter</taxon>
    </lineage>
</organism>